<dbReference type="InterPro" id="IPR027417">
    <property type="entry name" value="P-loop_NTPase"/>
</dbReference>
<name>A0A928BQB2_XYLRU</name>
<keyword evidence="1" id="KW-0067">ATP-binding</keyword>
<dbReference type="Gene3D" id="3.40.50.300">
    <property type="entry name" value="P-loop containing nucleotide triphosphate hydrolases"/>
    <property type="match status" value="1"/>
</dbReference>
<evidence type="ECO:0000313" key="2">
    <source>
        <dbReference type="Proteomes" id="UP000763088"/>
    </source>
</evidence>
<comment type="caution">
    <text evidence="1">The sequence shown here is derived from an EMBL/GenBank/DDBJ whole genome shotgun (WGS) entry which is preliminary data.</text>
</comment>
<gene>
    <name evidence="1" type="ORF">E7102_02735</name>
</gene>
<dbReference type="GO" id="GO:0005524">
    <property type="term" value="F:ATP binding"/>
    <property type="evidence" value="ECO:0007669"/>
    <property type="project" value="UniProtKB-KW"/>
</dbReference>
<dbReference type="Proteomes" id="UP000763088">
    <property type="component" value="Unassembled WGS sequence"/>
</dbReference>
<evidence type="ECO:0000313" key="1">
    <source>
        <dbReference type="EMBL" id="MBE6265380.1"/>
    </source>
</evidence>
<reference evidence="1" key="1">
    <citation type="submission" date="2019-04" db="EMBL/GenBank/DDBJ databases">
        <title>Evolution of Biomass-Degrading Anaerobic Consortia Revealed by Metagenomics.</title>
        <authorList>
            <person name="Peng X."/>
        </authorList>
    </citation>
    <scope>NUCLEOTIDE SEQUENCE</scope>
    <source>
        <strain evidence="1">SIG141</strain>
    </source>
</reference>
<accession>A0A928BQB2</accession>
<dbReference type="SUPFAM" id="SSF52540">
    <property type="entry name" value="P-loop containing nucleoside triphosphate hydrolases"/>
    <property type="match status" value="1"/>
</dbReference>
<dbReference type="AlphaFoldDB" id="A0A928BQB2"/>
<organism evidence="1 2">
    <name type="scientific">Xylanibacter ruminicola</name>
    <name type="common">Prevotella ruminicola</name>
    <dbReference type="NCBI Taxonomy" id="839"/>
    <lineage>
        <taxon>Bacteria</taxon>
        <taxon>Pseudomonadati</taxon>
        <taxon>Bacteroidota</taxon>
        <taxon>Bacteroidia</taxon>
        <taxon>Bacteroidales</taxon>
        <taxon>Prevotellaceae</taxon>
        <taxon>Xylanibacter</taxon>
    </lineage>
</organism>
<dbReference type="PANTHER" id="PTHR43581:SF2">
    <property type="entry name" value="EXCINUCLEASE ATPASE SUBUNIT"/>
    <property type="match status" value="1"/>
</dbReference>
<dbReference type="EMBL" id="SUYD01000002">
    <property type="protein sequence ID" value="MBE6265380.1"/>
    <property type="molecule type" value="Genomic_DNA"/>
</dbReference>
<dbReference type="PANTHER" id="PTHR43581">
    <property type="entry name" value="ATP/GTP PHOSPHATASE"/>
    <property type="match status" value="1"/>
</dbReference>
<dbReference type="InterPro" id="IPR051396">
    <property type="entry name" value="Bact_Antivir_Def_Nuclease"/>
</dbReference>
<sequence length="391" mass="45455">MKRIIIRDLGPIAEADISLKDINVVIGEQSIGKSCVLKVSCFCSWVEKRIVIEQNARRFEKKGVFIEELMNFHRLNGYVHPNTYIGYESDYMKFSYDVEHGFSYEWKQNRWDYKRPKVSYIPAERNLVAVIPNWFEVKSVADNIQDFMADWSDARKSVENDKDILNLDVAYHYDEGSDMDYVKMKDGSTLPFTNVSSGLQSLIPLYVHLVNITSKKYREREDNSVKHKSEIEKLVNSLVDYYSKNIGEAFIKNPKYGTDNQDSGLEKEFIPNPEMTQWFGRRFFNISRTHHCEVFLEEPEENLFPPTQQILMKTLLKFVKLENGNTLFISTHSPYILDILLERESYDFGLFYIKSSAKGSIVKTATEADVQDMFEGGVDAFFNIERLGDEV</sequence>
<keyword evidence="1" id="KW-0547">Nucleotide-binding</keyword>
<protein>
    <submittedName>
        <fullName evidence="1">ATP-binding protein</fullName>
    </submittedName>
</protein>
<proteinExistence type="predicted"/>